<name>A0A3N4JG60_9PEZI</name>
<organism evidence="3 4">
    <name type="scientific">Choiromyces venosus 120613-1</name>
    <dbReference type="NCBI Taxonomy" id="1336337"/>
    <lineage>
        <taxon>Eukaryota</taxon>
        <taxon>Fungi</taxon>
        <taxon>Dikarya</taxon>
        <taxon>Ascomycota</taxon>
        <taxon>Pezizomycotina</taxon>
        <taxon>Pezizomycetes</taxon>
        <taxon>Pezizales</taxon>
        <taxon>Tuberaceae</taxon>
        <taxon>Choiromyces</taxon>
    </lineage>
</organism>
<dbReference type="Proteomes" id="UP000276215">
    <property type="component" value="Unassembled WGS sequence"/>
</dbReference>
<dbReference type="AlphaFoldDB" id="A0A3N4JG60"/>
<keyword evidence="4" id="KW-1185">Reference proteome</keyword>
<dbReference type="Pfam" id="PF10645">
    <property type="entry name" value="Carb_bind"/>
    <property type="match status" value="2"/>
</dbReference>
<evidence type="ECO:0000259" key="2">
    <source>
        <dbReference type="Pfam" id="PF10645"/>
    </source>
</evidence>
<accession>A0A3N4JG60</accession>
<dbReference type="GO" id="GO:0030246">
    <property type="term" value="F:carbohydrate binding"/>
    <property type="evidence" value="ECO:0007669"/>
    <property type="project" value="InterPro"/>
</dbReference>
<evidence type="ECO:0000313" key="3">
    <source>
        <dbReference type="EMBL" id="RPA97256.1"/>
    </source>
</evidence>
<feature type="domain" description="Endo-1,3(4)-beta-glucanase 1 carbohydrate binding" evidence="2">
    <location>
        <begin position="84"/>
        <end position="128"/>
    </location>
</feature>
<feature type="domain" description="Endo-1,3(4)-beta-glucanase 1 carbohydrate binding" evidence="2">
    <location>
        <begin position="33"/>
        <end position="79"/>
    </location>
</feature>
<protein>
    <recommendedName>
        <fullName evidence="2">Endo-1,3(4)-beta-glucanase 1 carbohydrate binding domain-containing protein</fullName>
    </recommendedName>
</protein>
<proteinExistence type="predicted"/>
<reference evidence="3 4" key="1">
    <citation type="journal article" date="2018" name="Nat. Ecol. Evol.">
        <title>Pezizomycetes genomes reveal the molecular basis of ectomycorrhizal truffle lifestyle.</title>
        <authorList>
            <person name="Murat C."/>
            <person name="Payen T."/>
            <person name="Noel B."/>
            <person name="Kuo A."/>
            <person name="Morin E."/>
            <person name="Chen J."/>
            <person name="Kohler A."/>
            <person name="Krizsan K."/>
            <person name="Balestrini R."/>
            <person name="Da Silva C."/>
            <person name="Montanini B."/>
            <person name="Hainaut M."/>
            <person name="Levati E."/>
            <person name="Barry K.W."/>
            <person name="Belfiori B."/>
            <person name="Cichocki N."/>
            <person name="Clum A."/>
            <person name="Dockter R.B."/>
            <person name="Fauchery L."/>
            <person name="Guy J."/>
            <person name="Iotti M."/>
            <person name="Le Tacon F."/>
            <person name="Lindquist E.A."/>
            <person name="Lipzen A."/>
            <person name="Malagnac F."/>
            <person name="Mello A."/>
            <person name="Molinier V."/>
            <person name="Miyauchi S."/>
            <person name="Poulain J."/>
            <person name="Riccioni C."/>
            <person name="Rubini A."/>
            <person name="Sitrit Y."/>
            <person name="Splivallo R."/>
            <person name="Traeger S."/>
            <person name="Wang M."/>
            <person name="Zifcakova L."/>
            <person name="Wipf D."/>
            <person name="Zambonelli A."/>
            <person name="Paolocci F."/>
            <person name="Nowrousian M."/>
            <person name="Ottonello S."/>
            <person name="Baldrian P."/>
            <person name="Spatafora J.W."/>
            <person name="Henrissat B."/>
            <person name="Nagy L.G."/>
            <person name="Aury J.M."/>
            <person name="Wincker P."/>
            <person name="Grigoriev I.V."/>
            <person name="Bonfante P."/>
            <person name="Martin F.M."/>
        </authorList>
    </citation>
    <scope>NUCLEOTIDE SEQUENCE [LARGE SCALE GENOMIC DNA]</scope>
    <source>
        <strain evidence="3 4">120613-1</strain>
    </source>
</reference>
<gene>
    <name evidence="3" type="ORF">L873DRAFT_1691613</name>
</gene>
<evidence type="ECO:0000313" key="4">
    <source>
        <dbReference type="Proteomes" id="UP000276215"/>
    </source>
</evidence>
<feature type="signal peptide" evidence="1">
    <location>
        <begin position="1"/>
        <end position="19"/>
    </location>
</feature>
<sequence>MQFATYILATFTLISAALASPAGTLAKRDLKYCGTQPYYTENYTCYGNLLCPIINNVIYQPCGPACFNPANYGCVNGQLVPVGSCNGQVYDQNSYVCVDGHLCPTGAPNLCGIACYNLTYYRCENGQLVQQ</sequence>
<feature type="chain" id="PRO_5018047339" description="Endo-1,3(4)-beta-glucanase 1 carbohydrate binding domain-containing protein" evidence="1">
    <location>
        <begin position="20"/>
        <end position="131"/>
    </location>
</feature>
<keyword evidence="1" id="KW-0732">Signal</keyword>
<dbReference type="EMBL" id="ML120406">
    <property type="protein sequence ID" value="RPA97256.1"/>
    <property type="molecule type" value="Genomic_DNA"/>
</dbReference>
<evidence type="ECO:0000256" key="1">
    <source>
        <dbReference type="SAM" id="SignalP"/>
    </source>
</evidence>
<dbReference type="InterPro" id="IPR018909">
    <property type="entry name" value="Eng1_septum"/>
</dbReference>
<dbReference type="OrthoDB" id="5430620at2759"/>